<proteinExistence type="predicted"/>
<accession>A0A0R2N436</accession>
<reference evidence="1 2" key="1">
    <citation type="journal article" date="2015" name="Genome Announc.">
        <title>Expanding the biotechnology potential of lactobacilli through comparative genomics of 213 strains and associated genera.</title>
        <authorList>
            <person name="Sun Z."/>
            <person name="Harris H.M."/>
            <person name="McCann A."/>
            <person name="Guo C."/>
            <person name="Argimon S."/>
            <person name="Zhang W."/>
            <person name="Yang X."/>
            <person name="Jeffery I.B."/>
            <person name="Cooney J.C."/>
            <person name="Kagawa T.F."/>
            <person name="Liu W."/>
            <person name="Song Y."/>
            <person name="Salvetti E."/>
            <person name="Wrobel A."/>
            <person name="Rasinkangas P."/>
            <person name="Parkhill J."/>
            <person name="Rea M.C."/>
            <person name="O'Sullivan O."/>
            <person name="Ritari J."/>
            <person name="Douillard F.P."/>
            <person name="Paul Ross R."/>
            <person name="Yang R."/>
            <person name="Briner A.E."/>
            <person name="Felis G.E."/>
            <person name="de Vos W.M."/>
            <person name="Barrangou R."/>
            <person name="Klaenhammer T.R."/>
            <person name="Caufield P.W."/>
            <person name="Cui Y."/>
            <person name="Zhang H."/>
            <person name="O'Toole P.W."/>
        </authorList>
    </citation>
    <scope>NUCLEOTIDE SEQUENCE [LARGE SCALE GENOMIC DNA]</scope>
    <source>
        <strain evidence="1 2">DSM 24301</strain>
    </source>
</reference>
<dbReference type="PATRIC" id="fig|1293598.4.peg.855"/>
<dbReference type="Pfam" id="PF02620">
    <property type="entry name" value="YceD"/>
    <property type="match status" value="1"/>
</dbReference>
<sequence length="187" mass="21018">MLNWAIAELMKYKETPLHFTETVDVKADLIKRDPEIMDVSPINVDGYISFDKGDYLVSVTLAGSITVPSTRSLKPVELPMNFTFSEIYLSDPDHADQYEDGELLIELTGDRLDLVSAVEDHLLLNIPMQVLTPEEAADDEMPSGTDWEVMTESDYQATQEEQAEQPNAAFAKLKDLFNDDDAPEDDK</sequence>
<organism evidence="1 2">
    <name type="scientific">Lacticaseibacillus saniviri JCM 17471 = DSM 24301</name>
    <dbReference type="NCBI Taxonomy" id="1293598"/>
    <lineage>
        <taxon>Bacteria</taxon>
        <taxon>Bacillati</taxon>
        <taxon>Bacillota</taxon>
        <taxon>Bacilli</taxon>
        <taxon>Lactobacillales</taxon>
        <taxon>Lactobacillaceae</taxon>
        <taxon>Lacticaseibacillus</taxon>
    </lineage>
</organism>
<dbReference type="InterPro" id="IPR003772">
    <property type="entry name" value="YceD"/>
</dbReference>
<dbReference type="AlphaFoldDB" id="A0A0R2N436"/>
<evidence type="ECO:0000313" key="2">
    <source>
        <dbReference type="Proteomes" id="UP000050969"/>
    </source>
</evidence>
<gene>
    <name evidence="1" type="ORF">IV56_GL000807</name>
</gene>
<dbReference type="OrthoDB" id="9790372at2"/>
<dbReference type="STRING" id="1293598.IV56_GL000807"/>
<protein>
    <submittedName>
        <fullName evidence="1">Metal-binding protein</fullName>
    </submittedName>
</protein>
<dbReference type="RefSeq" id="WP_054777960.1">
    <property type="nucleotide sequence ID" value="NZ_BBBX01000023.1"/>
</dbReference>
<name>A0A0R2N436_9LACO</name>
<keyword evidence="2" id="KW-1185">Reference proteome</keyword>
<comment type="caution">
    <text evidence="1">The sequence shown here is derived from an EMBL/GenBank/DDBJ whole genome shotgun (WGS) entry which is preliminary data.</text>
</comment>
<dbReference type="Proteomes" id="UP000050969">
    <property type="component" value="Unassembled WGS sequence"/>
</dbReference>
<dbReference type="EMBL" id="JQCE01000004">
    <property type="protein sequence ID" value="KRO18531.1"/>
    <property type="molecule type" value="Genomic_DNA"/>
</dbReference>
<evidence type="ECO:0000313" key="1">
    <source>
        <dbReference type="EMBL" id="KRO18531.1"/>
    </source>
</evidence>